<dbReference type="SUPFAM" id="SSF55729">
    <property type="entry name" value="Acyl-CoA N-acyltransferases (Nat)"/>
    <property type="match status" value="1"/>
</dbReference>
<feature type="domain" description="N-acetyltransferase" evidence="1">
    <location>
        <begin position="64"/>
        <end position="201"/>
    </location>
</feature>
<keyword evidence="3" id="KW-1185">Reference proteome</keyword>
<dbReference type="AlphaFoldDB" id="A0A9W9GDB1"/>
<proteinExistence type="predicted"/>
<accession>A0A9W9GDB1</accession>
<name>A0A9W9GDB1_9EURO</name>
<reference evidence="2" key="1">
    <citation type="submission" date="2022-11" db="EMBL/GenBank/DDBJ databases">
        <authorList>
            <person name="Petersen C."/>
        </authorList>
    </citation>
    <scope>NUCLEOTIDE SEQUENCE</scope>
    <source>
        <strain evidence="2">IBT 30069</strain>
    </source>
</reference>
<dbReference type="CDD" id="cd04301">
    <property type="entry name" value="NAT_SF"/>
    <property type="match status" value="1"/>
</dbReference>
<dbReference type="PANTHER" id="PTHR42791:SF17">
    <property type="entry name" value="ACETYLTRANSFERASE, GNAT FAMILY FAMILY (AFU_ORTHOLOGUE AFUA_8G05690)"/>
    <property type="match status" value="1"/>
</dbReference>
<reference evidence="2" key="2">
    <citation type="journal article" date="2023" name="IMA Fungus">
        <title>Comparative genomic study of the Penicillium genus elucidates a diverse pangenome and 15 lateral gene transfer events.</title>
        <authorList>
            <person name="Petersen C."/>
            <person name="Sorensen T."/>
            <person name="Nielsen M.R."/>
            <person name="Sondergaard T.E."/>
            <person name="Sorensen J.L."/>
            <person name="Fitzpatrick D.A."/>
            <person name="Frisvad J.C."/>
            <person name="Nielsen K.L."/>
        </authorList>
    </citation>
    <scope>NUCLEOTIDE SEQUENCE</scope>
    <source>
        <strain evidence="2">IBT 30069</strain>
    </source>
</reference>
<dbReference type="EMBL" id="JAPQKH010000001">
    <property type="protein sequence ID" value="KAJ5116709.1"/>
    <property type="molecule type" value="Genomic_DNA"/>
</dbReference>
<dbReference type="InterPro" id="IPR000182">
    <property type="entry name" value="GNAT_dom"/>
</dbReference>
<protein>
    <submittedName>
        <fullName evidence="2">Acetyltransferase</fullName>
    </submittedName>
</protein>
<dbReference type="Proteomes" id="UP001149165">
    <property type="component" value="Unassembled WGS sequence"/>
</dbReference>
<organism evidence="2 3">
    <name type="scientific">Penicillium angulare</name>
    <dbReference type="NCBI Taxonomy" id="116970"/>
    <lineage>
        <taxon>Eukaryota</taxon>
        <taxon>Fungi</taxon>
        <taxon>Dikarya</taxon>
        <taxon>Ascomycota</taxon>
        <taxon>Pezizomycotina</taxon>
        <taxon>Eurotiomycetes</taxon>
        <taxon>Eurotiomycetidae</taxon>
        <taxon>Eurotiales</taxon>
        <taxon>Aspergillaceae</taxon>
        <taxon>Penicillium</taxon>
    </lineage>
</organism>
<dbReference type="GO" id="GO:0016747">
    <property type="term" value="F:acyltransferase activity, transferring groups other than amino-acyl groups"/>
    <property type="evidence" value="ECO:0007669"/>
    <property type="project" value="InterPro"/>
</dbReference>
<dbReference type="OrthoDB" id="2115692at2759"/>
<gene>
    <name evidence="2" type="ORF">N7456_001057</name>
</gene>
<dbReference type="InterPro" id="IPR052523">
    <property type="entry name" value="Trichothecene_AcTrans"/>
</dbReference>
<dbReference type="PROSITE" id="PS51186">
    <property type="entry name" value="GNAT"/>
    <property type="match status" value="1"/>
</dbReference>
<evidence type="ECO:0000313" key="3">
    <source>
        <dbReference type="Proteomes" id="UP001149165"/>
    </source>
</evidence>
<dbReference type="PANTHER" id="PTHR42791">
    <property type="entry name" value="GNAT FAMILY ACETYLTRANSFERASE"/>
    <property type="match status" value="1"/>
</dbReference>
<dbReference type="InterPro" id="IPR016181">
    <property type="entry name" value="Acyl_CoA_acyltransferase"/>
</dbReference>
<sequence length="201" mass="22896">MASPSLLKVEPITIDDIPGLIEIWYAAFTDPIMQEIFPDTPGVREWLAQGFQHDLSNRPFQPLLKVVDVNSKDLQGRPRIMGWGKWDLSMPEERGRRFLPWADDMLAEKCDGFFGGMEANRKRVMGDDKHFYLDMLCTHPDYWRRGAGSMLVKWGCDLADEQGVSAYVDASKKGAPLYQKFGFVDYGDPNEEVASMARRKA</sequence>
<dbReference type="Gene3D" id="3.40.630.30">
    <property type="match status" value="1"/>
</dbReference>
<evidence type="ECO:0000259" key="1">
    <source>
        <dbReference type="PROSITE" id="PS51186"/>
    </source>
</evidence>
<dbReference type="Pfam" id="PF00583">
    <property type="entry name" value="Acetyltransf_1"/>
    <property type="match status" value="1"/>
</dbReference>
<comment type="caution">
    <text evidence="2">The sequence shown here is derived from an EMBL/GenBank/DDBJ whole genome shotgun (WGS) entry which is preliminary data.</text>
</comment>
<evidence type="ECO:0000313" key="2">
    <source>
        <dbReference type="EMBL" id="KAJ5116709.1"/>
    </source>
</evidence>